<dbReference type="InterPro" id="IPR012337">
    <property type="entry name" value="RNaseH-like_sf"/>
</dbReference>
<dbReference type="InterPro" id="IPR036397">
    <property type="entry name" value="RNaseH_sf"/>
</dbReference>
<gene>
    <name evidence="2" type="ORF">HNY73_005112</name>
</gene>
<proteinExistence type="predicted"/>
<dbReference type="Gene3D" id="3.30.420.10">
    <property type="entry name" value="Ribonuclease H-like superfamily/Ribonuclease H"/>
    <property type="match status" value="1"/>
</dbReference>
<evidence type="ECO:0000313" key="2">
    <source>
        <dbReference type="EMBL" id="KAF8790024.1"/>
    </source>
</evidence>
<dbReference type="PANTHER" id="PTHR47331">
    <property type="entry name" value="PHD-TYPE DOMAIN-CONTAINING PROTEIN"/>
    <property type="match status" value="1"/>
</dbReference>
<dbReference type="Pfam" id="PF05380">
    <property type="entry name" value="Peptidase_A17"/>
    <property type="match status" value="1"/>
</dbReference>
<dbReference type="SUPFAM" id="SSF53098">
    <property type="entry name" value="Ribonuclease H-like"/>
    <property type="match status" value="1"/>
</dbReference>
<feature type="compositionally biased region" description="Acidic residues" evidence="1">
    <location>
        <begin position="15"/>
        <end position="24"/>
    </location>
</feature>
<feature type="compositionally biased region" description="Polar residues" evidence="1">
    <location>
        <begin position="1"/>
        <end position="11"/>
    </location>
</feature>
<organism evidence="2 3">
    <name type="scientific">Argiope bruennichi</name>
    <name type="common">Wasp spider</name>
    <name type="synonym">Aranea bruennichi</name>
    <dbReference type="NCBI Taxonomy" id="94029"/>
    <lineage>
        <taxon>Eukaryota</taxon>
        <taxon>Metazoa</taxon>
        <taxon>Ecdysozoa</taxon>
        <taxon>Arthropoda</taxon>
        <taxon>Chelicerata</taxon>
        <taxon>Arachnida</taxon>
        <taxon>Araneae</taxon>
        <taxon>Araneomorphae</taxon>
        <taxon>Entelegynae</taxon>
        <taxon>Araneoidea</taxon>
        <taxon>Araneidae</taxon>
        <taxon>Argiope</taxon>
    </lineage>
</organism>
<accession>A0A8T0FFG7</accession>
<evidence type="ECO:0000313" key="3">
    <source>
        <dbReference type="Proteomes" id="UP000807504"/>
    </source>
</evidence>
<sequence>MPIDPMSTNGTEKPETEDVSPETEDIFHYDPYETIEEMPSDNEFLKAFGAGSDDWDSISAPDYADSNFSSIKNGCDLKGSYSEDKRIELNKTNAEIKRSCTVNKGKSWRDMCGNIDPRTSNTKLWNLVKALDKLKPQGEKCNTILDPNGFNLDNDKAAADLIGDHYRQVSKLNFDSGDKLIETSARHSIHSSRSSDLGDPISYLTLQFVPLNDDYKDVANTKINFRYLLSKLNDNECTKRNLLHPAAKLFDTSGLMSPSLIRIKCLLQELWQVGVGWNEMFSEQLKESWPDKLSNLFLEGIQYVKNSTLHPEKQVIAPLPDIRVEQSAPFSIIGVNFAGPLFVEDCVNKQYILLITCAVTRSVHLELVIDWTTDTFLLAFRRFISRRGLCSVVVSENARTLKLAELEIKLIWTVLNYADVKNFYSTKGIKWKYIVERVVWWGGFYE</sequence>
<dbReference type="GO" id="GO:0003676">
    <property type="term" value="F:nucleic acid binding"/>
    <property type="evidence" value="ECO:0007669"/>
    <property type="project" value="InterPro"/>
</dbReference>
<dbReference type="AlphaFoldDB" id="A0A8T0FFG7"/>
<reference evidence="2" key="1">
    <citation type="journal article" date="2020" name="bioRxiv">
        <title>Chromosome-level reference genome of the European wasp spider Argiope bruennichi: a resource for studies on range expansion and evolutionary adaptation.</title>
        <authorList>
            <person name="Sheffer M.M."/>
            <person name="Hoppe A."/>
            <person name="Krehenwinkel H."/>
            <person name="Uhl G."/>
            <person name="Kuss A.W."/>
            <person name="Jensen L."/>
            <person name="Jensen C."/>
            <person name="Gillespie R.G."/>
            <person name="Hoff K.J."/>
            <person name="Prost S."/>
        </authorList>
    </citation>
    <scope>NUCLEOTIDE SEQUENCE</scope>
</reference>
<name>A0A8T0FFG7_ARGBR</name>
<dbReference type="EMBL" id="JABXBU010000011">
    <property type="protein sequence ID" value="KAF8790024.1"/>
    <property type="molecule type" value="Genomic_DNA"/>
</dbReference>
<evidence type="ECO:0000256" key="1">
    <source>
        <dbReference type="SAM" id="MobiDB-lite"/>
    </source>
</evidence>
<reference evidence="2" key="2">
    <citation type="submission" date="2020-06" db="EMBL/GenBank/DDBJ databases">
        <authorList>
            <person name="Sheffer M."/>
        </authorList>
    </citation>
    <scope>NUCLEOTIDE SEQUENCE</scope>
</reference>
<feature type="region of interest" description="Disordered" evidence="1">
    <location>
        <begin position="1"/>
        <end position="26"/>
    </location>
</feature>
<keyword evidence="3" id="KW-1185">Reference proteome</keyword>
<protein>
    <submittedName>
        <fullName evidence="2">Uncharacterized protein</fullName>
    </submittedName>
</protein>
<dbReference type="InterPro" id="IPR008042">
    <property type="entry name" value="Retrotrans_Pao"/>
</dbReference>
<comment type="caution">
    <text evidence="2">The sequence shown here is derived from an EMBL/GenBank/DDBJ whole genome shotgun (WGS) entry which is preliminary data.</text>
</comment>
<dbReference type="Proteomes" id="UP000807504">
    <property type="component" value="Unassembled WGS sequence"/>
</dbReference>